<gene>
    <name evidence="1" type="ORF">JEU22_17800</name>
</gene>
<proteinExistence type="predicted"/>
<dbReference type="AlphaFoldDB" id="A0A8I1EII7"/>
<sequence length="249" mass="27381">MGQGTPFYPGAFADLEKISRKLPAEPGYVDTIRIALARQFLQAAHEQGLPEPEVQSRGCEHVAMVWYDQGDWYTQVDLESPLAYVFAISKTPDLMVTGRSPHGQIPEALVKYLSQMENDSKARSASVSFVKVYEKAFVRLDSFANEQEDWDGYGGKPATPETVEGVIAFLNAARGHTLSEPSLVLSSSGAVSVVWNEIGGWYISVLIAGNKKHTYHVLKRGESSLSAEVDGFELAPALIEHVRRIPVTQ</sequence>
<protein>
    <submittedName>
        <fullName evidence="1">Uncharacterized protein</fullName>
    </submittedName>
</protein>
<evidence type="ECO:0000313" key="1">
    <source>
        <dbReference type="EMBL" id="MBI6885763.1"/>
    </source>
</evidence>
<dbReference type="Proteomes" id="UP000637061">
    <property type="component" value="Unassembled WGS sequence"/>
</dbReference>
<organism evidence="1 2">
    <name type="scientific">Pseudomonas putida</name>
    <name type="common">Arthrobacter siderocapsulatus</name>
    <dbReference type="NCBI Taxonomy" id="303"/>
    <lineage>
        <taxon>Bacteria</taxon>
        <taxon>Pseudomonadati</taxon>
        <taxon>Pseudomonadota</taxon>
        <taxon>Gammaproteobacteria</taxon>
        <taxon>Pseudomonadales</taxon>
        <taxon>Pseudomonadaceae</taxon>
        <taxon>Pseudomonas</taxon>
    </lineage>
</organism>
<dbReference type="EMBL" id="JAEHTE010000023">
    <property type="protein sequence ID" value="MBI6885763.1"/>
    <property type="molecule type" value="Genomic_DNA"/>
</dbReference>
<comment type="caution">
    <text evidence="1">The sequence shown here is derived from an EMBL/GenBank/DDBJ whole genome shotgun (WGS) entry which is preliminary data.</text>
</comment>
<dbReference type="RefSeq" id="WP_198747692.1">
    <property type="nucleotide sequence ID" value="NZ_JAEHTE010000023.1"/>
</dbReference>
<name>A0A8I1EII7_PSEPU</name>
<evidence type="ECO:0000313" key="2">
    <source>
        <dbReference type="Proteomes" id="UP000637061"/>
    </source>
</evidence>
<reference evidence="1" key="1">
    <citation type="submission" date="2020-12" db="EMBL/GenBank/DDBJ databases">
        <title>Enhanced detection system for hospital associated transmission using whole genome sequencing surveillance.</title>
        <authorList>
            <person name="Harrison L.H."/>
            <person name="Van Tyne D."/>
            <person name="Marsh J.W."/>
            <person name="Griffith M.P."/>
            <person name="Snyder D.J."/>
            <person name="Cooper V.S."/>
            <person name="Mustapha M."/>
        </authorList>
    </citation>
    <scope>NUCLEOTIDE SEQUENCE</scope>
    <source>
        <strain evidence="1">PSB00042</strain>
    </source>
</reference>
<accession>A0A8I1EII7</accession>